<evidence type="ECO:0000313" key="1">
    <source>
        <dbReference type="EMBL" id="KAH7837421.1"/>
    </source>
</evidence>
<protein>
    <submittedName>
        <fullName evidence="1">Uncharacterized protein</fullName>
    </submittedName>
</protein>
<organism evidence="1 2">
    <name type="scientific">Vaccinium darrowii</name>
    <dbReference type="NCBI Taxonomy" id="229202"/>
    <lineage>
        <taxon>Eukaryota</taxon>
        <taxon>Viridiplantae</taxon>
        <taxon>Streptophyta</taxon>
        <taxon>Embryophyta</taxon>
        <taxon>Tracheophyta</taxon>
        <taxon>Spermatophyta</taxon>
        <taxon>Magnoliopsida</taxon>
        <taxon>eudicotyledons</taxon>
        <taxon>Gunneridae</taxon>
        <taxon>Pentapetalae</taxon>
        <taxon>asterids</taxon>
        <taxon>Ericales</taxon>
        <taxon>Ericaceae</taxon>
        <taxon>Vaccinioideae</taxon>
        <taxon>Vaccinieae</taxon>
        <taxon>Vaccinium</taxon>
    </lineage>
</organism>
<accession>A0ACB7XA38</accession>
<comment type="caution">
    <text evidence="1">The sequence shown here is derived from an EMBL/GenBank/DDBJ whole genome shotgun (WGS) entry which is preliminary data.</text>
</comment>
<gene>
    <name evidence="1" type="ORF">Vadar_013695</name>
</gene>
<sequence length="292" mass="31630">MNSQESETDPSKFAFAVTRIATAQICQSVGFTSAQRSALNTLTDVAARYLRALAESAAASAASSGRTQSNLCDVVRALEDLGSVQGFRGAWDVRRTRTLLASPTLVNLAKFVECVDEIPFAKPVPRCCPPPEKRVTTSRAAGVSHIPNWLPAFPRREIINVKETEGEVERSGFGIELCGKVDGGCLVGEKMKVGLLEKRDRVRFKMGFGVGRGRVKGEVGEGIVGVDLRNGVCRGGKRVSCQVYGNVDGKDTEDGKKRKKSDVPRKRRGMKKNVVAPPGNQDNGFLIDHPTR</sequence>
<reference evidence="1 2" key="1">
    <citation type="journal article" date="2021" name="Hortic Res">
        <title>High-quality reference genome and annotation aids understanding of berry development for evergreen blueberry (Vaccinium darrowii).</title>
        <authorList>
            <person name="Yu J."/>
            <person name="Hulse-Kemp A.M."/>
            <person name="Babiker E."/>
            <person name="Staton M."/>
        </authorList>
    </citation>
    <scope>NUCLEOTIDE SEQUENCE [LARGE SCALE GENOMIC DNA]</scope>
    <source>
        <strain evidence="2">cv. NJ 8807/NJ 8810</strain>
        <tissue evidence="1">Young leaf</tissue>
    </source>
</reference>
<evidence type="ECO:0000313" key="2">
    <source>
        <dbReference type="Proteomes" id="UP000828048"/>
    </source>
</evidence>
<dbReference type="EMBL" id="CM037156">
    <property type="protein sequence ID" value="KAH7837421.1"/>
    <property type="molecule type" value="Genomic_DNA"/>
</dbReference>
<dbReference type="Proteomes" id="UP000828048">
    <property type="component" value="Chromosome 6"/>
</dbReference>
<proteinExistence type="predicted"/>
<keyword evidence="2" id="KW-1185">Reference proteome</keyword>
<name>A0ACB7XA38_9ERIC</name>